<reference evidence="10" key="1">
    <citation type="journal article" date="2022" name="Plant J.">
        <title>Strategies of tolerance reflected in two North American maple genomes.</title>
        <authorList>
            <person name="McEvoy S.L."/>
            <person name="Sezen U.U."/>
            <person name="Trouern-Trend A."/>
            <person name="McMahon S.M."/>
            <person name="Schaberg P.G."/>
            <person name="Yang J."/>
            <person name="Wegrzyn J.L."/>
            <person name="Swenson N.G."/>
        </authorList>
    </citation>
    <scope>NUCLEOTIDE SEQUENCE</scope>
    <source>
        <strain evidence="10">NS2018</strain>
    </source>
</reference>
<dbReference type="PANTHER" id="PTHR24350">
    <property type="entry name" value="SERINE/THREONINE-PROTEIN KINASE IAL-RELATED"/>
    <property type="match status" value="1"/>
</dbReference>
<keyword evidence="1" id="KW-0723">Serine/threonine-protein kinase</keyword>
<evidence type="ECO:0000256" key="2">
    <source>
        <dbReference type="ARBA" id="ARBA00022679"/>
    </source>
</evidence>
<dbReference type="SUPFAM" id="SSF56112">
    <property type="entry name" value="Protein kinase-like (PK-like)"/>
    <property type="match status" value="1"/>
</dbReference>
<evidence type="ECO:0000256" key="8">
    <source>
        <dbReference type="PIRSR" id="PIRSR630616-3"/>
    </source>
</evidence>
<evidence type="ECO:0000256" key="7">
    <source>
        <dbReference type="PIRSR" id="PIRSR630616-2"/>
    </source>
</evidence>
<keyword evidence="2" id="KW-0808">Transferase</keyword>
<evidence type="ECO:0000256" key="1">
    <source>
        <dbReference type="ARBA" id="ARBA00022527"/>
    </source>
</evidence>
<dbReference type="Gene3D" id="1.10.510.10">
    <property type="entry name" value="Transferase(Phosphotransferase) domain 1"/>
    <property type="match status" value="1"/>
</dbReference>
<keyword evidence="4" id="KW-0418">Kinase</keyword>
<dbReference type="Proteomes" id="UP001168877">
    <property type="component" value="Unassembled WGS sequence"/>
</dbReference>
<accession>A0AA39SHY5</accession>
<keyword evidence="5 7" id="KW-0067">ATP-binding</keyword>
<feature type="binding site" evidence="7">
    <location>
        <begin position="87"/>
        <end position="88"/>
    </location>
    <ligand>
        <name>ATP</name>
        <dbReference type="ChEBI" id="CHEBI:30616"/>
    </ligand>
</feature>
<keyword evidence="3 7" id="KW-0547">Nucleotide-binding</keyword>
<dbReference type="InterPro" id="IPR008271">
    <property type="entry name" value="Ser/Thr_kinase_AS"/>
</dbReference>
<evidence type="ECO:0000313" key="10">
    <source>
        <dbReference type="EMBL" id="KAK0590435.1"/>
    </source>
</evidence>
<reference evidence="10" key="2">
    <citation type="submission" date="2023-06" db="EMBL/GenBank/DDBJ databases">
        <authorList>
            <person name="Swenson N.G."/>
            <person name="Wegrzyn J.L."/>
            <person name="Mcevoy S.L."/>
        </authorList>
    </citation>
    <scope>NUCLEOTIDE SEQUENCE</scope>
    <source>
        <strain evidence="10">NS2018</strain>
        <tissue evidence="10">Leaf</tissue>
    </source>
</reference>
<dbReference type="PROSITE" id="PS50011">
    <property type="entry name" value="PROTEIN_KINASE_DOM"/>
    <property type="match status" value="1"/>
</dbReference>
<evidence type="ECO:0000256" key="6">
    <source>
        <dbReference type="PIRSR" id="PIRSR630616-1"/>
    </source>
</evidence>
<dbReference type="GO" id="GO:0004674">
    <property type="term" value="F:protein serine/threonine kinase activity"/>
    <property type="evidence" value="ECO:0007669"/>
    <property type="project" value="UniProtKB-KW"/>
</dbReference>
<evidence type="ECO:0000313" key="11">
    <source>
        <dbReference type="Proteomes" id="UP001168877"/>
    </source>
</evidence>
<dbReference type="GO" id="GO:0005524">
    <property type="term" value="F:ATP binding"/>
    <property type="evidence" value="ECO:0007669"/>
    <property type="project" value="UniProtKB-KW"/>
</dbReference>
<evidence type="ECO:0000259" key="9">
    <source>
        <dbReference type="PROSITE" id="PS50011"/>
    </source>
</evidence>
<dbReference type="PROSITE" id="PS00108">
    <property type="entry name" value="PROTEIN_KINASE_ST"/>
    <property type="match status" value="1"/>
</dbReference>
<dbReference type="InterPro" id="IPR011009">
    <property type="entry name" value="Kinase-like_dom_sf"/>
</dbReference>
<evidence type="ECO:0000256" key="3">
    <source>
        <dbReference type="ARBA" id="ARBA00022741"/>
    </source>
</evidence>
<protein>
    <recommendedName>
        <fullName evidence="9">Protein kinase domain-containing protein</fullName>
    </recommendedName>
</protein>
<evidence type="ECO:0000256" key="4">
    <source>
        <dbReference type="ARBA" id="ARBA00022777"/>
    </source>
</evidence>
<dbReference type="InterPro" id="IPR030616">
    <property type="entry name" value="Aur-like"/>
</dbReference>
<sequence>MHHQLRREMEIHTSLHHPNIMWLYGWFHHDERIFLIFEYDHNSELYELLRKNGHLSEKQAATYIASLTNVLVYCHEKDVIHKDIKLENVLLDHQG</sequence>
<feature type="cross-link" description="Glycyl lysine isopeptide (Lys-Gly) (interchain with G-Cter in SUMO2)" evidence="8">
    <location>
        <position position="85"/>
    </location>
</feature>
<dbReference type="AlphaFoldDB" id="A0AA39SHY5"/>
<keyword evidence="11" id="KW-1185">Reference proteome</keyword>
<dbReference type="InterPro" id="IPR000719">
    <property type="entry name" value="Prot_kinase_dom"/>
</dbReference>
<dbReference type="EMBL" id="JAUESC010000381">
    <property type="protein sequence ID" value="KAK0590435.1"/>
    <property type="molecule type" value="Genomic_DNA"/>
</dbReference>
<proteinExistence type="predicted"/>
<feature type="active site" description="Proton acceptor" evidence="6">
    <location>
        <position position="83"/>
    </location>
</feature>
<gene>
    <name evidence="10" type="ORF">LWI29_027048</name>
</gene>
<name>A0AA39SHY5_ACESA</name>
<organism evidence="10 11">
    <name type="scientific">Acer saccharum</name>
    <name type="common">Sugar maple</name>
    <dbReference type="NCBI Taxonomy" id="4024"/>
    <lineage>
        <taxon>Eukaryota</taxon>
        <taxon>Viridiplantae</taxon>
        <taxon>Streptophyta</taxon>
        <taxon>Embryophyta</taxon>
        <taxon>Tracheophyta</taxon>
        <taxon>Spermatophyta</taxon>
        <taxon>Magnoliopsida</taxon>
        <taxon>eudicotyledons</taxon>
        <taxon>Gunneridae</taxon>
        <taxon>Pentapetalae</taxon>
        <taxon>rosids</taxon>
        <taxon>malvids</taxon>
        <taxon>Sapindales</taxon>
        <taxon>Sapindaceae</taxon>
        <taxon>Hippocastanoideae</taxon>
        <taxon>Acereae</taxon>
        <taxon>Acer</taxon>
    </lineage>
</organism>
<feature type="domain" description="Protein kinase" evidence="9">
    <location>
        <begin position="1"/>
        <end position="95"/>
    </location>
</feature>
<comment type="caution">
    <text evidence="10">The sequence shown here is derived from an EMBL/GenBank/DDBJ whole genome shotgun (WGS) entry which is preliminary data.</text>
</comment>
<dbReference type="Pfam" id="PF00069">
    <property type="entry name" value="Pkinase"/>
    <property type="match status" value="1"/>
</dbReference>
<evidence type="ECO:0000256" key="5">
    <source>
        <dbReference type="ARBA" id="ARBA00022840"/>
    </source>
</evidence>